<name>A0AAV0JMV9_9ROSI</name>
<feature type="region of interest" description="Disordered" evidence="1">
    <location>
        <begin position="1"/>
        <end position="29"/>
    </location>
</feature>
<organism evidence="2 3">
    <name type="scientific">Linum tenue</name>
    <dbReference type="NCBI Taxonomy" id="586396"/>
    <lineage>
        <taxon>Eukaryota</taxon>
        <taxon>Viridiplantae</taxon>
        <taxon>Streptophyta</taxon>
        <taxon>Embryophyta</taxon>
        <taxon>Tracheophyta</taxon>
        <taxon>Spermatophyta</taxon>
        <taxon>Magnoliopsida</taxon>
        <taxon>eudicotyledons</taxon>
        <taxon>Gunneridae</taxon>
        <taxon>Pentapetalae</taxon>
        <taxon>rosids</taxon>
        <taxon>fabids</taxon>
        <taxon>Malpighiales</taxon>
        <taxon>Linaceae</taxon>
        <taxon>Linum</taxon>
    </lineage>
</organism>
<proteinExistence type="predicted"/>
<evidence type="ECO:0000313" key="2">
    <source>
        <dbReference type="EMBL" id="CAI0411294.1"/>
    </source>
</evidence>
<keyword evidence="3" id="KW-1185">Reference proteome</keyword>
<accession>A0AAV0JMV9</accession>
<feature type="compositionally biased region" description="Basic and acidic residues" evidence="1">
    <location>
        <begin position="16"/>
        <end position="29"/>
    </location>
</feature>
<evidence type="ECO:0000313" key="3">
    <source>
        <dbReference type="Proteomes" id="UP001154282"/>
    </source>
</evidence>
<gene>
    <name evidence="2" type="ORF">LITE_LOCUS15098</name>
</gene>
<comment type="caution">
    <text evidence="2">The sequence shown here is derived from an EMBL/GenBank/DDBJ whole genome shotgun (WGS) entry which is preliminary data.</text>
</comment>
<dbReference type="AlphaFoldDB" id="A0AAV0JMV9"/>
<sequence>MPLKVGDGGTEELTNEEERNRMDERARGEKVKGKERAVSVAWRWMAGWWRIGERR</sequence>
<reference evidence="2" key="1">
    <citation type="submission" date="2022-08" db="EMBL/GenBank/DDBJ databases">
        <authorList>
            <person name="Gutierrez-Valencia J."/>
        </authorList>
    </citation>
    <scope>NUCLEOTIDE SEQUENCE</scope>
</reference>
<dbReference type="Proteomes" id="UP001154282">
    <property type="component" value="Unassembled WGS sequence"/>
</dbReference>
<evidence type="ECO:0000256" key="1">
    <source>
        <dbReference type="SAM" id="MobiDB-lite"/>
    </source>
</evidence>
<dbReference type="EMBL" id="CAMGYJ010000005">
    <property type="protein sequence ID" value="CAI0411294.1"/>
    <property type="molecule type" value="Genomic_DNA"/>
</dbReference>
<protein>
    <submittedName>
        <fullName evidence="2">Uncharacterized protein</fullName>
    </submittedName>
</protein>